<dbReference type="SUPFAM" id="SSF48452">
    <property type="entry name" value="TPR-like"/>
    <property type="match status" value="1"/>
</dbReference>
<sequence>MCADKRPNGKAQKGQIMKYTIASILLTLPLLFSCAGGQVTVGTGSGMAGVSARAGVTIQFGLHGDYLYNTNSKAYSNNKRGLSAFRDADYLAAKQIFQSTLDTYPNNSDATFYLGLTMIYLDEREQGFDLLASYEDSYSNRIKQEVLWWADYCRKKPEMTAEKIHHTMTRNRAQAYRETERFYYERRRDFWR</sequence>
<protein>
    <recommendedName>
        <fullName evidence="3">Tetratricopeptide repeat protein</fullName>
    </recommendedName>
</protein>
<dbReference type="Proteomes" id="UP000219215">
    <property type="component" value="Chromosome DPRO"/>
</dbReference>
<name>A0A2C8FEH0_9BACT</name>
<keyword evidence="2" id="KW-1185">Reference proteome</keyword>
<gene>
    <name evidence="1" type="ORF">DPRO_3907</name>
</gene>
<reference evidence="2" key="1">
    <citation type="submission" date="2017-09" db="EMBL/GenBank/DDBJ databases">
        <authorList>
            <person name="Regsiter A."/>
            <person name="William W."/>
        </authorList>
    </citation>
    <scope>NUCLEOTIDE SEQUENCE [LARGE SCALE GENOMIC DNA]</scope>
    <source>
        <strain evidence="2">500-1</strain>
    </source>
</reference>
<organism evidence="1 2">
    <name type="scientific">Pseudodesulfovibrio profundus</name>
    <dbReference type="NCBI Taxonomy" id="57320"/>
    <lineage>
        <taxon>Bacteria</taxon>
        <taxon>Pseudomonadati</taxon>
        <taxon>Thermodesulfobacteriota</taxon>
        <taxon>Desulfovibrionia</taxon>
        <taxon>Desulfovibrionales</taxon>
        <taxon>Desulfovibrionaceae</taxon>
    </lineage>
</organism>
<dbReference type="PROSITE" id="PS51257">
    <property type="entry name" value="PROKAR_LIPOPROTEIN"/>
    <property type="match status" value="1"/>
</dbReference>
<accession>A0A2C8FEH0</accession>
<proteinExistence type="predicted"/>
<dbReference type="InterPro" id="IPR011990">
    <property type="entry name" value="TPR-like_helical_dom_sf"/>
</dbReference>
<evidence type="ECO:0000313" key="2">
    <source>
        <dbReference type="Proteomes" id="UP000219215"/>
    </source>
</evidence>
<evidence type="ECO:0000313" key="1">
    <source>
        <dbReference type="EMBL" id="SOB60826.1"/>
    </source>
</evidence>
<dbReference type="KEGG" id="pprf:DPRO_3907"/>
<evidence type="ECO:0008006" key="3">
    <source>
        <dbReference type="Google" id="ProtNLM"/>
    </source>
</evidence>
<dbReference type="AlphaFoldDB" id="A0A2C8FEH0"/>
<dbReference type="EMBL" id="LT907975">
    <property type="protein sequence ID" value="SOB60826.1"/>
    <property type="molecule type" value="Genomic_DNA"/>
</dbReference>